<keyword evidence="1" id="KW-1133">Transmembrane helix</keyword>
<feature type="transmembrane region" description="Helical" evidence="1">
    <location>
        <begin position="229"/>
        <end position="251"/>
    </location>
</feature>
<name>A0A0U5H2P5_9EURY</name>
<keyword evidence="1" id="KW-0472">Membrane</keyword>
<evidence type="ECO:0000313" key="2">
    <source>
        <dbReference type="EMBL" id="CQH60627.1"/>
    </source>
</evidence>
<organism evidence="2 3">
    <name type="scientific">Halobacterium hubeiense</name>
    <dbReference type="NCBI Taxonomy" id="1407499"/>
    <lineage>
        <taxon>Archaea</taxon>
        <taxon>Methanobacteriati</taxon>
        <taxon>Methanobacteriota</taxon>
        <taxon>Stenosarchaea group</taxon>
        <taxon>Halobacteria</taxon>
        <taxon>Halobacteriales</taxon>
        <taxon>Halobacteriaceae</taxon>
        <taxon>Halobacterium</taxon>
    </lineage>
</organism>
<dbReference type="EMBL" id="LN831302">
    <property type="protein sequence ID" value="CQH60627.1"/>
    <property type="molecule type" value="Genomic_DNA"/>
</dbReference>
<dbReference type="RefSeq" id="WP_059057619.1">
    <property type="nucleotide sequence ID" value="NZ_CEML01000001.1"/>
</dbReference>
<dbReference type="OrthoDB" id="342245at2157"/>
<gene>
    <name evidence="2" type="ORF">HHUB_3260</name>
</gene>
<protein>
    <submittedName>
        <fullName evidence="2">Uncharacterized protein</fullName>
    </submittedName>
</protein>
<accession>A0A0U5H2P5</accession>
<keyword evidence="1" id="KW-0812">Transmembrane</keyword>
<sequence length="261" mass="27369">MSLNRCSKLAVALVVLLAVAAVPAAAVSIGGDAPDSVQSDEQQETTFTVTDPFENYEEWTLQASTDLTDVTWQVVTFDNAGNQIDEATLTGQSVSYDFAASSGAVRAEVTILGTVPSSSAWSWSYEPPQRITYAEFVQAQPGGASTTLETYNTRPYTTASQDARTAISDAEAAISDAEGAGAGVSGAKSDLQDAIEFYNGGNFEQAVSNAEQAESAANSAASSAERTDLIIMGAAALVVLLLIAGGVYWYLQQRDSYDKLG</sequence>
<dbReference type="Proteomes" id="UP000066737">
    <property type="component" value="Chromosome I"/>
</dbReference>
<proteinExistence type="predicted"/>
<evidence type="ECO:0000313" key="3">
    <source>
        <dbReference type="Proteomes" id="UP000066737"/>
    </source>
</evidence>
<dbReference type="GeneID" id="26659874"/>
<dbReference type="KEGG" id="hhb:Hhub_3260"/>
<dbReference type="AlphaFoldDB" id="A0A0U5H2P5"/>
<reference evidence="3" key="1">
    <citation type="journal article" date="2016" name="Environ. Microbiol.">
        <title>The complete genome of a viable archaeum isolated from 123-million-year-old rock salt.</title>
        <authorList>
            <person name="Jaakkola S.T."/>
            <person name="Pfeiffer F."/>
            <person name="Ravantti J.J."/>
            <person name="Guo Q."/>
            <person name="Liu Y."/>
            <person name="Chen X."/>
            <person name="Ma H."/>
            <person name="Yang C."/>
            <person name="Oksanen H.M."/>
            <person name="Bamford D.H."/>
        </authorList>
    </citation>
    <scope>NUCLEOTIDE SEQUENCE</scope>
    <source>
        <strain evidence="3">JI20-1</strain>
    </source>
</reference>
<evidence type="ECO:0000256" key="1">
    <source>
        <dbReference type="SAM" id="Phobius"/>
    </source>
</evidence>
<dbReference type="STRING" id="1407499.HHUB_3260"/>
<keyword evidence="3" id="KW-1185">Reference proteome</keyword>